<protein>
    <recommendedName>
        <fullName evidence="4">Rod shape-determining protein MreD</fullName>
    </recommendedName>
</protein>
<feature type="transmembrane region" description="Helical" evidence="1">
    <location>
        <begin position="103"/>
        <end position="125"/>
    </location>
</feature>
<comment type="caution">
    <text evidence="2">The sequence shown here is derived from an EMBL/GenBank/DDBJ whole genome shotgun (WGS) entry which is preliminary data.</text>
</comment>
<feature type="transmembrane region" description="Helical" evidence="1">
    <location>
        <begin position="71"/>
        <end position="91"/>
    </location>
</feature>
<evidence type="ECO:0008006" key="4">
    <source>
        <dbReference type="Google" id="ProtNLM"/>
    </source>
</evidence>
<evidence type="ECO:0000313" key="2">
    <source>
        <dbReference type="EMBL" id="KKU21000.1"/>
    </source>
</evidence>
<keyword evidence="1" id="KW-0812">Transmembrane</keyword>
<feature type="transmembrane region" description="Helical" evidence="1">
    <location>
        <begin position="6"/>
        <end position="25"/>
    </location>
</feature>
<reference evidence="2 3" key="1">
    <citation type="journal article" date="2015" name="Nature">
        <title>rRNA introns, odd ribosomes, and small enigmatic genomes across a large radiation of phyla.</title>
        <authorList>
            <person name="Brown C.T."/>
            <person name="Hug L.A."/>
            <person name="Thomas B.C."/>
            <person name="Sharon I."/>
            <person name="Castelle C.J."/>
            <person name="Singh A."/>
            <person name="Wilkins M.J."/>
            <person name="Williams K.H."/>
            <person name="Banfield J.F."/>
        </authorList>
    </citation>
    <scope>NUCLEOTIDE SEQUENCE [LARGE SCALE GENOMIC DNA]</scope>
</reference>
<sequence length="184" mass="20552">MQKEKFGGWIKFLIGWVVVFLVRLLPFRPPNVEPIMATIMPFSKRYKYLGGFLFGFLSIVLFDLAVAKLGMWTLITGMAYGLLGLGAYVFFKNRSASIKNFLIYGVTGTIAYDAVTGLSVGPLFFNQPLMEALVWQIPFTLAHLAGTVVFAMTLSPVLYKWVILNGKLESSFVFNKLKSNSNQA</sequence>
<dbReference type="EMBL" id="LCLS01000023">
    <property type="protein sequence ID" value="KKU21000.1"/>
    <property type="molecule type" value="Genomic_DNA"/>
</dbReference>
<feature type="transmembrane region" description="Helical" evidence="1">
    <location>
        <begin position="137"/>
        <end position="159"/>
    </location>
</feature>
<proteinExistence type="predicted"/>
<accession>A0A0G1RJ84</accession>
<dbReference type="AlphaFoldDB" id="A0A0G1RJ84"/>
<keyword evidence="1" id="KW-1133">Transmembrane helix</keyword>
<evidence type="ECO:0000313" key="3">
    <source>
        <dbReference type="Proteomes" id="UP000034107"/>
    </source>
</evidence>
<feature type="transmembrane region" description="Helical" evidence="1">
    <location>
        <begin position="46"/>
        <end position="65"/>
    </location>
</feature>
<keyword evidence="1" id="KW-0472">Membrane</keyword>
<name>A0A0G1RJ84_9BACT</name>
<dbReference type="Proteomes" id="UP000034107">
    <property type="component" value="Unassembled WGS sequence"/>
</dbReference>
<dbReference type="Gene3D" id="1.10.1760.20">
    <property type="match status" value="1"/>
</dbReference>
<evidence type="ECO:0000256" key="1">
    <source>
        <dbReference type="SAM" id="Phobius"/>
    </source>
</evidence>
<gene>
    <name evidence="2" type="ORF">UX31_C0023G0007</name>
</gene>
<organism evidence="2 3">
    <name type="scientific">Candidatus Nomurabacteria bacterium GW2011_GWA1_46_11</name>
    <dbReference type="NCBI Taxonomy" id="1618732"/>
    <lineage>
        <taxon>Bacteria</taxon>
        <taxon>Candidatus Nomuraibacteriota</taxon>
    </lineage>
</organism>